<dbReference type="Pfam" id="PF06980">
    <property type="entry name" value="DUF1302"/>
    <property type="match status" value="1"/>
</dbReference>
<name>A0A1I2DB80_9BURK</name>
<keyword evidence="3" id="KW-1185">Reference proteome</keyword>
<dbReference type="Proteomes" id="UP000199119">
    <property type="component" value="Unassembled WGS sequence"/>
</dbReference>
<feature type="chain" id="PRO_5011532249" description="Arylsulfatase" evidence="1">
    <location>
        <begin position="38"/>
        <end position="559"/>
    </location>
</feature>
<dbReference type="STRING" id="1177982.SAMN04489711_10592"/>
<dbReference type="InterPro" id="IPR010727">
    <property type="entry name" value="DUF1302"/>
</dbReference>
<accession>A0A1I2DB80</accession>
<dbReference type="OrthoDB" id="8522166at2"/>
<keyword evidence="1" id="KW-0732">Signal</keyword>
<dbReference type="RefSeq" id="WP_092939337.1">
    <property type="nucleotide sequence ID" value="NZ_FONX01000005.1"/>
</dbReference>
<gene>
    <name evidence="2" type="ORF">SAMN04489711_10592</name>
</gene>
<proteinExistence type="predicted"/>
<dbReference type="AlphaFoldDB" id="A0A1I2DB80"/>
<dbReference type="EMBL" id="FONX01000005">
    <property type="protein sequence ID" value="SFE77777.1"/>
    <property type="molecule type" value="Genomic_DNA"/>
</dbReference>
<organism evidence="2 3">
    <name type="scientific">Paracidovorax wautersii</name>
    <dbReference type="NCBI Taxonomy" id="1177982"/>
    <lineage>
        <taxon>Bacteria</taxon>
        <taxon>Pseudomonadati</taxon>
        <taxon>Pseudomonadota</taxon>
        <taxon>Betaproteobacteria</taxon>
        <taxon>Burkholderiales</taxon>
        <taxon>Comamonadaceae</taxon>
        <taxon>Paracidovorax</taxon>
    </lineage>
</organism>
<evidence type="ECO:0000313" key="3">
    <source>
        <dbReference type="Proteomes" id="UP000199119"/>
    </source>
</evidence>
<sequence length="559" mass="60620">MHQPFQRRPQRHPRHHRLPLRSTALAGLAMLGTQAGAVTFETENLRGSFDSTITIGTGIRAKSPDCSLIIAGATGNGAPGGCLAPTSSLGDQGNLNYARGDAFTTYIKGSHELLLKMPSDITFLGRVNWLKDFTATDTTGYLSAGTPPNLTDGLASDARRDLNFKARLLDFWVSKSFDIGDQRARVRIGNQVINWGESLFLSGGINSTNAVDVMRASQPGTQLKEVLLPAPMISVASGLGHGLNIEGYVQTRWNGNYMPPTGSYWSTANGLGRGHEAYGLAEIKPKNSGQWGLALRYQPEGTSLNLGAYILNYQDKGANFSTNAGGTGRAGWVFAEDRRLYGVSANMPLGDWSIGTELSYRPRDAVSLNTSGGCLSQNGNCWVDEKKFQWHLTGLYSMTPSNSQGILNFLGADTATLSAEAVVVRYPHLKQMYGADPISAGAWGWGQEYNAGAAAMPMGSKTAWGYNVDFSWVYDGSLIPGWQVIPEIYYFQAVKGRTPNASGQLMEGAKSVNLMVSFVQNPAKWQATINYAAFFGGKRVFDQPLRDRNYVGITLSRNF</sequence>
<evidence type="ECO:0000313" key="2">
    <source>
        <dbReference type="EMBL" id="SFE77777.1"/>
    </source>
</evidence>
<evidence type="ECO:0008006" key="4">
    <source>
        <dbReference type="Google" id="ProtNLM"/>
    </source>
</evidence>
<evidence type="ECO:0000256" key="1">
    <source>
        <dbReference type="SAM" id="SignalP"/>
    </source>
</evidence>
<reference evidence="3" key="1">
    <citation type="submission" date="2016-10" db="EMBL/GenBank/DDBJ databases">
        <authorList>
            <person name="Varghese N."/>
            <person name="Submissions S."/>
        </authorList>
    </citation>
    <scope>NUCLEOTIDE SEQUENCE [LARGE SCALE GENOMIC DNA]</scope>
    <source>
        <strain evidence="3">DSM 27981</strain>
    </source>
</reference>
<protein>
    <recommendedName>
        <fullName evidence="4">Arylsulfatase</fullName>
    </recommendedName>
</protein>
<feature type="signal peptide" evidence="1">
    <location>
        <begin position="1"/>
        <end position="37"/>
    </location>
</feature>